<dbReference type="NCBIfam" id="NF006081">
    <property type="entry name" value="PRK08227.1"/>
    <property type="match status" value="1"/>
</dbReference>
<dbReference type="EMBL" id="LAZR01000926">
    <property type="protein sequence ID" value="KKN54499.1"/>
    <property type="molecule type" value="Genomic_DNA"/>
</dbReference>
<dbReference type="AlphaFoldDB" id="A0A0F9RI91"/>
<dbReference type="PANTHER" id="PTHR47916:SF1">
    <property type="entry name" value="3-HYDROXY-5-PHOSPHONOOXYPENTANE-2,4-DIONE THIOLASE"/>
    <property type="match status" value="1"/>
</dbReference>
<reference evidence="1" key="1">
    <citation type="journal article" date="2015" name="Nature">
        <title>Complex archaea that bridge the gap between prokaryotes and eukaryotes.</title>
        <authorList>
            <person name="Spang A."/>
            <person name="Saw J.H."/>
            <person name="Jorgensen S.L."/>
            <person name="Zaremba-Niedzwiedzka K."/>
            <person name="Martijn J."/>
            <person name="Lind A.E."/>
            <person name="van Eijk R."/>
            <person name="Schleper C."/>
            <person name="Guy L."/>
            <person name="Ettema T.J."/>
        </authorList>
    </citation>
    <scope>NUCLEOTIDE SEQUENCE</scope>
</reference>
<dbReference type="InterPro" id="IPR013785">
    <property type="entry name" value="Aldolase_TIM"/>
</dbReference>
<dbReference type="PIRSF" id="PIRSF038992">
    <property type="entry name" value="Aldolase_Ia"/>
    <property type="match status" value="1"/>
</dbReference>
<dbReference type="SUPFAM" id="SSF51569">
    <property type="entry name" value="Aldolase"/>
    <property type="match status" value="1"/>
</dbReference>
<proteinExistence type="predicted"/>
<dbReference type="InterPro" id="IPR050456">
    <property type="entry name" value="DeoC/FbaB_aldolase"/>
</dbReference>
<evidence type="ECO:0008006" key="2">
    <source>
        <dbReference type="Google" id="ProtNLM"/>
    </source>
</evidence>
<comment type="caution">
    <text evidence="1">The sequence shown here is derived from an EMBL/GenBank/DDBJ whole genome shotgun (WGS) entry which is preliminary data.</text>
</comment>
<dbReference type="SMART" id="SM01133">
    <property type="entry name" value="DeoC"/>
    <property type="match status" value="1"/>
</dbReference>
<organism evidence="1">
    <name type="scientific">marine sediment metagenome</name>
    <dbReference type="NCBI Taxonomy" id="412755"/>
    <lineage>
        <taxon>unclassified sequences</taxon>
        <taxon>metagenomes</taxon>
        <taxon>ecological metagenomes</taxon>
    </lineage>
</organism>
<sequence>MNWGMQNRLSKIINPKTGHCVMLAVDHGYFQGPTTGLRNLGKTVIPLLPYADALMITRGALRNWIPQEIEKPIVLRVSGGQSILKELSNEIITTSIKDAVRINASAITCSVFVGGEYEKQSIENLSKIINEGEDYGIPVLAVTAVGKDMVRDSKYLSLASRICVEIGAHMVKTYYCKNFREVVEACGNVPVVIAGGKKIEEKAALKMAHDAVKDGATGVDMGRNIFQSDNPVGMIKAVRAIVHKNNTVDQAFGIYKKK</sequence>
<dbReference type="InterPro" id="IPR002915">
    <property type="entry name" value="DeoC/FbaB/LacD_aldolase"/>
</dbReference>
<dbReference type="Pfam" id="PF01791">
    <property type="entry name" value="DeoC"/>
    <property type="match status" value="1"/>
</dbReference>
<name>A0A0F9RI91_9ZZZZ</name>
<gene>
    <name evidence="1" type="ORF">LCGC14_0591750</name>
</gene>
<protein>
    <recommendedName>
        <fullName evidence="2">Autoinducer 2 aldolase</fullName>
    </recommendedName>
</protein>
<dbReference type="PANTHER" id="PTHR47916">
    <property type="entry name" value="FRUCTOSE-BISPHOSPHATE ALDOLASE CLASS 1"/>
    <property type="match status" value="1"/>
</dbReference>
<dbReference type="CDD" id="cd00958">
    <property type="entry name" value="DhnA"/>
    <property type="match status" value="1"/>
</dbReference>
<accession>A0A0F9RI91</accession>
<dbReference type="InterPro" id="IPR041720">
    <property type="entry name" value="FbaB-like"/>
</dbReference>
<evidence type="ECO:0000313" key="1">
    <source>
        <dbReference type="EMBL" id="KKN54499.1"/>
    </source>
</evidence>
<dbReference type="Gene3D" id="3.20.20.70">
    <property type="entry name" value="Aldolase class I"/>
    <property type="match status" value="1"/>
</dbReference>
<dbReference type="GO" id="GO:0004332">
    <property type="term" value="F:fructose-bisphosphate aldolase activity"/>
    <property type="evidence" value="ECO:0007669"/>
    <property type="project" value="InterPro"/>
</dbReference>